<keyword evidence="3" id="KW-1185">Reference proteome</keyword>
<dbReference type="Proteomes" id="UP000318288">
    <property type="component" value="Unassembled WGS sequence"/>
</dbReference>
<evidence type="ECO:0000313" key="2">
    <source>
        <dbReference type="EMBL" id="TWU44732.1"/>
    </source>
</evidence>
<gene>
    <name evidence="2" type="ORF">Poly51_60010</name>
</gene>
<organism evidence="2 3">
    <name type="scientific">Rubripirellula tenax</name>
    <dbReference type="NCBI Taxonomy" id="2528015"/>
    <lineage>
        <taxon>Bacteria</taxon>
        <taxon>Pseudomonadati</taxon>
        <taxon>Planctomycetota</taxon>
        <taxon>Planctomycetia</taxon>
        <taxon>Pirellulales</taxon>
        <taxon>Pirellulaceae</taxon>
        <taxon>Rubripirellula</taxon>
    </lineage>
</organism>
<dbReference type="AlphaFoldDB" id="A0A5C6E703"/>
<proteinExistence type="predicted"/>
<dbReference type="EMBL" id="SJPW01000010">
    <property type="protein sequence ID" value="TWU44732.1"/>
    <property type="molecule type" value="Genomic_DNA"/>
</dbReference>
<dbReference type="OrthoDB" id="269804at2"/>
<comment type="caution">
    <text evidence="2">The sequence shown here is derived from an EMBL/GenBank/DDBJ whole genome shotgun (WGS) entry which is preliminary data.</text>
</comment>
<reference evidence="2 3" key="1">
    <citation type="submission" date="2019-02" db="EMBL/GenBank/DDBJ databases">
        <title>Deep-cultivation of Planctomycetes and their phenomic and genomic characterization uncovers novel biology.</title>
        <authorList>
            <person name="Wiegand S."/>
            <person name="Jogler M."/>
            <person name="Boedeker C."/>
            <person name="Pinto D."/>
            <person name="Vollmers J."/>
            <person name="Rivas-Marin E."/>
            <person name="Kohn T."/>
            <person name="Peeters S.H."/>
            <person name="Heuer A."/>
            <person name="Rast P."/>
            <person name="Oberbeckmann S."/>
            <person name="Bunk B."/>
            <person name="Jeske O."/>
            <person name="Meyerdierks A."/>
            <person name="Storesund J.E."/>
            <person name="Kallscheuer N."/>
            <person name="Luecker S."/>
            <person name="Lage O.M."/>
            <person name="Pohl T."/>
            <person name="Merkel B.J."/>
            <person name="Hornburger P."/>
            <person name="Mueller R.-W."/>
            <person name="Bruemmer F."/>
            <person name="Labrenz M."/>
            <person name="Spormann A.M."/>
            <person name="Op Den Camp H."/>
            <person name="Overmann J."/>
            <person name="Amann R."/>
            <person name="Jetten M.S.M."/>
            <person name="Mascher T."/>
            <person name="Medema M.H."/>
            <person name="Devos D.P."/>
            <person name="Kaster A.-K."/>
            <person name="Ovreas L."/>
            <person name="Rohde M."/>
            <person name="Galperin M.Y."/>
            <person name="Jogler C."/>
        </authorList>
    </citation>
    <scope>NUCLEOTIDE SEQUENCE [LARGE SCALE GENOMIC DNA]</scope>
    <source>
        <strain evidence="2 3">Poly51</strain>
    </source>
</reference>
<sequence>MAISKKRQQEIIDLATPGVPPGTPEELWNDDAALTPLIRAADRKRNSWLASQTNPKELHLFAQNWHWDGGGGKPLQKLIANSHCDAGTMLHIFWYGCAEDYYFQYNTVKEIDWEHDREIFRLLRQIERKIVSADYATANIYFDPTPFVSMRDGRDEFARQIPELMYRPIGRKPRKK</sequence>
<dbReference type="Pfam" id="PF14096">
    <property type="entry name" value="DUF4274"/>
    <property type="match status" value="1"/>
</dbReference>
<accession>A0A5C6E703</accession>
<evidence type="ECO:0000313" key="3">
    <source>
        <dbReference type="Proteomes" id="UP000318288"/>
    </source>
</evidence>
<name>A0A5C6E703_9BACT</name>
<dbReference type="RefSeq" id="WP_146462378.1">
    <property type="nucleotide sequence ID" value="NZ_SJPW01000010.1"/>
</dbReference>
<dbReference type="InterPro" id="IPR025369">
    <property type="entry name" value="DUF4274"/>
</dbReference>
<feature type="domain" description="DUF4274" evidence="1">
    <location>
        <begin position="54"/>
        <end position="130"/>
    </location>
</feature>
<evidence type="ECO:0000259" key="1">
    <source>
        <dbReference type="Pfam" id="PF14096"/>
    </source>
</evidence>
<protein>
    <recommendedName>
        <fullName evidence="1">DUF4274 domain-containing protein</fullName>
    </recommendedName>
</protein>